<dbReference type="EMBL" id="QZJZ01000071">
    <property type="protein sequence ID" value="RJP58075.1"/>
    <property type="molecule type" value="Genomic_DNA"/>
</dbReference>
<protein>
    <submittedName>
        <fullName evidence="1">Uncharacterized protein</fullName>
    </submittedName>
</protein>
<dbReference type="Proteomes" id="UP000266426">
    <property type="component" value="Unassembled WGS sequence"/>
</dbReference>
<name>A0A3A4QVU8_9BACT</name>
<organism evidence="1 2">
    <name type="scientific">Candidatus Auribacter fodinae</name>
    <dbReference type="NCBI Taxonomy" id="2093366"/>
    <lineage>
        <taxon>Bacteria</taxon>
        <taxon>Pseudomonadati</taxon>
        <taxon>Candidatus Auribacterota</taxon>
        <taxon>Candidatus Auribacteria</taxon>
        <taxon>Candidatus Auribacterales</taxon>
        <taxon>Candidatus Auribacteraceae</taxon>
        <taxon>Candidatus Auribacter</taxon>
    </lineage>
</organism>
<evidence type="ECO:0000313" key="2">
    <source>
        <dbReference type="Proteomes" id="UP000266426"/>
    </source>
</evidence>
<reference evidence="1 2" key="1">
    <citation type="journal article" date="2017" name="ISME J.">
        <title>Energy and carbon metabolisms in a deep terrestrial subsurface fluid microbial community.</title>
        <authorList>
            <person name="Momper L."/>
            <person name="Jungbluth S.P."/>
            <person name="Lee M.D."/>
            <person name="Amend J.P."/>
        </authorList>
    </citation>
    <scope>NUCLEOTIDE SEQUENCE [LARGE SCALE GENOMIC DNA]</scope>
    <source>
        <strain evidence="1">SURF_26</strain>
    </source>
</reference>
<accession>A0A3A4QVU8</accession>
<evidence type="ECO:0000313" key="1">
    <source>
        <dbReference type="EMBL" id="RJP58075.1"/>
    </source>
</evidence>
<gene>
    <name evidence="1" type="ORF">C4541_08590</name>
</gene>
<dbReference type="PROSITE" id="PS51257">
    <property type="entry name" value="PROKAR_LIPOPROTEIN"/>
    <property type="match status" value="1"/>
</dbReference>
<dbReference type="AlphaFoldDB" id="A0A3A4QVU8"/>
<comment type="caution">
    <text evidence="1">The sequence shown here is derived from an EMBL/GenBank/DDBJ whole genome shotgun (WGS) entry which is preliminary data.</text>
</comment>
<proteinExistence type="predicted"/>
<sequence>MRAFCVLIILAALGTFVSGCSYNTYYHEDGSTGLPPGTYKVEKNVPIRTEQRIERNYVVE</sequence>